<evidence type="ECO:0000313" key="1">
    <source>
        <dbReference type="EMBL" id="KAG5177350.1"/>
    </source>
</evidence>
<organism evidence="1 2">
    <name type="scientific">Tribonema minus</name>
    <dbReference type="NCBI Taxonomy" id="303371"/>
    <lineage>
        <taxon>Eukaryota</taxon>
        <taxon>Sar</taxon>
        <taxon>Stramenopiles</taxon>
        <taxon>Ochrophyta</taxon>
        <taxon>PX clade</taxon>
        <taxon>Xanthophyceae</taxon>
        <taxon>Tribonematales</taxon>
        <taxon>Tribonemataceae</taxon>
        <taxon>Tribonema</taxon>
    </lineage>
</organism>
<dbReference type="EMBL" id="JAFCMP010000525">
    <property type="protein sequence ID" value="KAG5177350.1"/>
    <property type="molecule type" value="Genomic_DNA"/>
</dbReference>
<comment type="caution">
    <text evidence="1">The sequence shown here is derived from an EMBL/GenBank/DDBJ whole genome shotgun (WGS) entry which is preliminary data.</text>
</comment>
<evidence type="ECO:0000313" key="2">
    <source>
        <dbReference type="Proteomes" id="UP000664859"/>
    </source>
</evidence>
<sequence>MRLYLEAEVMALRHVDAEAAQQAKHAIVEERKRQLAFSVDDVPPSLWDYVFEDFLRPVKHPKASKRMVEQRQKVVRLATEAALLLHKDPSQLADICLSGPALKTPADVAAFVSLHSELRGAAIALECVRIATFLTAADKPKACKIIPELKAGLDAALAHRKEALIRGVCSSGGSAEWIDDPACARRVKRFMQHTHIDTTETAAKIAAFHRTRGDAAARRALLQTAMDTRRQRIRDDSDFCASFISGAVDVEG</sequence>
<name>A0A835YPL1_9STRA</name>
<dbReference type="Proteomes" id="UP000664859">
    <property type="component" value="Unassembled WGS sequence"/>
</dbReference>
<dbReference type="AlphaFoldDB" id="A0A835YPL1"/>
<keyword evidence="2" id="KW-1185">Reference proteome</keyword>
<reference evidence="1" key="1">
    <citation type="submission" date="2021-02" db="EMBL/GenBank/DDBJ databases">
        <title>First Annotated Genome of the Yellow-green Alga Tribonema minus.</title>
        <authorList>
            <person name="Mahan K.M."/>
        </authorList>
    </citation>
    <scope>NUCLEOTIDE SEQUENCE</scope>
    <source>
        <strain evidence="1">UTEX B ZZ1240</strain>
    </source>
</reference>
<proteinExistence type="predicted"/>
<accession>A0A835YPL1</accession>
<gene>
    <name evidence="1" type="ORF">JKP88DRAFT_332236</name>
</gene>
<protein>
    <submittedName>
        <fullName evidence="1">Uncharacterized protein</fullName>
    </submittedName>
</protein>